<protein>
    <submittedName>
        <fullName evidence="1">21597_t:CDS:1</fullName>
    </submittedName>
</protein>
<sequence length="41" mass="5093">MDQSESNQSNQNHHEYIQDNHESDYNYENDQSYQYDYESDQ</sequence>
<comment type="caution">
    <text evidence="1">The sequence shown here is derived from an EMBL/GenBank/DDBJ whole genome shotgun (WGS) entry which is preliminary data.</text>
</comment>
<dbReference type="Proteomes" id="UP000789920">
    <property type="component" value="Unassembled WGS sequence"/>
</dbReference>
<gene>
    <name evidence="1" type="ORF">RPERSI_LOCUS14731</name>
</gene>
<evidence type="ECO:0000313" key="2">
    <source>
        <dbReference type="Proteomes" id="UP000789920"/>
    </source>
</evidence>
<organism evidence="1 2">
    <name type="scientific">Racocetra persica</name>
    <dbReference type="NCBI Taxonomy" id="160502"/>
    <lineage>
        <taxon>Eukaryota</taxon>
        <taxon>Fungi</taxon>
        <taxon>Fungi incertae sedis</taxon>
        <taxon>Mucoromycota</taxon>
        <taxon>Glomeromycotina</taxon>
        <taxon>Glomeromycetes</taxon>
        <taxon>Diversisporales</taxon>
        <taxon>Gigasporaceae</taxon>
        <taxon>Racocetra</taxon>
    </lineage>
</organism>
<dbReference type="EMBL" id="CAJVQC010034474">
    <property type="protein sequence ID" value="CAG8756489.1"/>
    <property type="molecule type" value="Genomic_DNA"/>
</dbReference>
<reference evidence="1" key="1">
    <citation type="submission" date="2021-06" db="EMBL/GenBank/DDBJ databases">
        <authorList>
            <person name="Kallberg Y."/>
            <person name="Tangrot J."/>
            <person name="Rosling A."/>
        </authorList>
    </citation>
    <scope>NUCLEOTIDE SEQUENCE</scope>
    <source>
        <strain evidence="1">MA461A</strain>
    </source>
</reference>
<proteinExistence type="predicted"/>
<feature type="non-terminal residue" evidence="1">
    <location>
        <position position="41"/>
    </location>
</feature>
<evidence type="ECO:0000313" key="1">
    <source>
        <dbReference type="EMBL" id="CAG8756489.1"/>
    </source>
</evidence>
<accession>A0ACA9QLZ4</accession>
<keyword evidence="2" id="KW-1185">Reference proteome</keyword>
<name>A0ACA9QLZ4_9GLOM</name>